<feature type="compositionally biased region" description="Gly residues" evidence="6">
    <location>
        <begin position="120"/>
        <end position="131"/>
    </location>
</feature>
<protein>
    <recommendedName>
        <fullName evidence="11">Gamma-tubulin complex component</fullName>
    </recommendedName>
</protein>
<feature type="compositionally biased region" description="Low complexity" evidence="6">
    <location>
        <begin position="278"/>
        <end position="295"/>
    </location>
</feature>
<dbReference type="PANTHER" id="PTHR19302:SF59">
    <property type="entry name" value="HYPOTHETICAL GAMMA-TUBULIN COMPLEX"/>
    <property type="match status" value="1"/>
</dbReference>
<accession>A0A835WTL8</accession>
<organism evidence="9 10">
    <name type="scientific">Chlamydomonas schloesseri</name>
    <dbReference type="NCBI Taxonomy" id="2026947"/>
    <lineage>
        <taxon>Eukaryota</taxon>
        <taxon>Viridiplantae</taxon>
        <taxon>Chlorophyta</taxon>
        <taxon>core chlorophytes</taxon>
        <taxon>Chlorophyceae</taxon>
        <taxon>CS clade</taxon>
        <taxon>Chlamydomonadales</taxon>
        <taxon>Chlamydomonadaceae</taxon>
        <taxon>Chlamydomonas</taxon>
    </lineage>
</organism>
<sequence length="1196" mass="122538">MKDQTSSELAGSSGTAGGEQGGSHTGGTHKDIVANLRSVTAAAGAPPLNKFSAPSKKPAVAGTPPSISIPAGIARVSGSGTSLPPSNSTTPRGAGGSTGSTPQGGAGPGLPPSNAAPWAGAGGGAGAGAGAGAPSIILSKQPGTAGATGAAPRPSSGLPPGPAAAPGAARTSGTSGSGAAAPSGRAAGAPGAAAPAPQAGRGPAPAPTAAQQQAGRAQPHAAAMTPATMHTPPPPAGPAGQQQPFATYQVASNNPVFGMQDTNMSPLTLSKREAYTPAMSDSMAAASRATAGPGPAAQPPRGPGGSGRPSLPVPNPRDLFSPKAVEEAMQQRPSELQYLCELPRWTYARPSLTGLDLIMAAGATNVEAGGAAAPGPHPADVTPQDLMAMEQRLVNDLLHAFLGLTSQLVRPRLVAPANARGANARGPCLTFAVREDLVHDTLRERVAPLLPICDYVAALQRFVETRSAHCYGMVTHALAAALRGYLEDWQVMVAMMENQMLRGALDLTRLTFYCQQPAAALAVLADVATQAADLYRSSADLLNLLYTRYNSCAGNGPGRSLLQHLLTAAAAPYCASLEQWLRQGVLDDPYHEFMVHEDAMLRRNSPASTSGLPGAASRATSYWRGRYTLRCKVDEAAGAVGLASPGVGVGVGAPTTLDIPNFVFDMRELILRTGKYQNVLRECGQPVAQPLLPQSAAAAALGAPPAPLPPLVYDPTQPGNLQQHVRAAHAAASSALLSFLLRGGGGGGGGGLLAVLRSVKHFFLLDQGDVLASIMEVADEELSKPAKAINRTRLQSLLEMAIKMSSAASDPHADSLGFEMDPRPLDVLARAVAASTSASAAGPLDGSRGPSFSAALDTPYGTPGPASRGGAASSSAAGAAAAAVTPGGSRLLGPRDQDLPGWDLFLPTIKLDWPATLVVGGEELLQYQLLFKHMWGLKRVERQLEATWLRLQGAKRLPRPRGAAPAAEVRRNKQLAVAHALCQQLYFTVQELLRYSTLDVLEPLWEALEAGIAHRAADADQVIALHREFLRAARSGLLLDQPRALGCMLGLQAAAAGFARRMAALWDKLQAGLETSSKAVQVTPADIAAEQQRAADIAQSLDDLQRLMGDNTQQLQELVAVVRDYYEARLTGTAAAASAGGAGPGAALGVADAGGLEGAGSWDLEALQNLADRLDFARPQAGTLGSVLAALVAAGR</sequence>
<evidence type="ECO:0008006" key="11">
    <source>
        <dbReference type="Google" id="ProtNLM"/>
    </source>
</evidence>
<dbReference type="InterPro" id="IPR041470">
    <property type="entry name" value="GCP_N"/>
</dbReference>
<dbReference type="PANTHER" id="PTHR19302">
    <property type="entry name" value="GAMMA TUBULIN COMPLEX PROTEIN"/>
    <property type="match status" value="1"/>
</dbReference>
<evidence type="ECO:0000256" key="5">
    <source>
        <dbReference type="ARBA" id="ARBA00023212"/>
    </source>
</evidence>
<feature type="domain" description="Gamma tubulin complex component protein N-terminal" evidence="8">
    <location>
        <begin position="394"/>
        <end position="741"/>
    </location>
</feature>
<dbReference type="GO" id="GO:0005874">
    <property type="term" value="C:microtubule"/>
    <property type="evidence" value="ECO:0007669"/>
    <property type="project" value="UniProtKB-KW"/>
</dbReference>
<evidence type="ECO:0000256" key="2">
    <source>
        <dbReference type="ARBA" id="ARBA00010337"/>
    </source>
</evidence>
<feature type="compositionally biased region" description="Low complexity" evidence="6">
    <location>
        <begin position="164"/>
        <end position="230"/>
    </location>
</feature>
<reference evidence="9" key="1">
    <citation type="journal article" date="2020" name="bioRxiv">
        <title>Comparative genomics of Chlamydomonas.</title>
        <authorList>
            <person name="Craig R.J."/>
            <person name="Hasan A.R."/>
            <person name="Ness R.W."/>
            <person name="Keightley P.D."/>
        </authorList>
    </citation>
    <scope>NUCLEOTIDE SEQUENCE</scope>
    <source>
        <strain evidence="9">CCAP 11/173</strain>
    </source>
</reference>
<feature type="domain" description="Gamma tubulin complex component C-terminal" evidence="7">
    <location>
        <begin position="752"/>
        <end position="1176"/>
    </location>
</feature>
<keyword evidence="10" id="KW-1185">Reference proteome</keyword>
<evidence type="ECO:0000256" key="3">
    <source>
        <dbReference type="ARBA" id="ARBA00022490"/>
    </source>
</evidence>
<dbReference type="InterPro" id="IPR042241">
    <property type="entry name" value="GCP_C_sf"/>
</dbReference>
<dbReference type="OrthoDB" id="2192946at2759"/>
<dbReference type="AlphaFoldDB" id="A0A835WTL8"/>
<dbReference type="GO" id="GO:0051321">
    <property type="term" value="P:meiotic cell cycle"/>
    <property type="evidence" value="ECO:0007669"/>
    <property type="project" value="TreeGrafter"/>
</dbReference>
<feature type="compositionally biased region" description="Gly residues" evidence="6">
    <location>
        <begin position="14"/>
        <end position="25"/>
    </location>
</feature>
<dbReference type="GO" id="GO:0000922">
    <property type="term" value="C:spindle pole"/>
    <property type="evidence" value="ECO:0007669"/>
    <property type="project" value="InterPro"/>
</dbReference>
<feature type="compositionally biased region" description="Low complexity" evidence="6">
    <location>
        <begin position="142"/>
        <end position="156"/>
    </location>
</feature>
<dbReference type="GO" id="GO:0051225">
    <property type="term" value="P:spindle assembly"/>
    <property type="evidence" value="ECO:0007669"/>
    <property type="project" value="TreeGrafter"/>
</dbReference>
<comment type="caution">
    <text evidence="9">The sequence shown here is derived from an EMBL/GenBank/DDBJ whole genome shotgun (WGS) entry which is preliminary data.</text>
</comment>
<dbReference type="EMBL" id="JAEHOD010000003">
    <property type="protein sequence ID" value="KAG2453505.1"/>
    <property type="molecule type" value="Genomic_DNA"/>
</dbReference>
<feature type="region of interest" description="Disordered" evidence="6">
    <location>
        <begin position="278"/>
        <end position="319"/>
    </location>
</feature>
<dbReference type="GO" id="GO:0007020">
    <property type="term" value="P:microtubule nucleation"/>
    <property type="evidence" value="ECO:0007669"/>
    <property type="project" value="InterPro"/>
</dbReference>
<name>A0A835WTL8_9CHLO</name>
<feature type="compositionally biased region" description="Polar residues" evidence="6">
    <location>
        <begin position="78"/>
        <end position="91"/>
    </location>
</feature>
<gene>
    <name evidence="9" type="ORF">HYH02_001725</name>
</gene>
<dbReference type="GO" id="GO:0051011">
    <property type="term" value="F:microtubule minus-end binding"/>
    <property type="evidence" value="ECO:0007669"/>
    <property type="project" value="TreeGrafter"/>
</dbReference>
<feature type="region of interest" description="Disordered" evidence="6">
    <location>
        <begin position="839"/>
        <end position="873"/>
    </location>
</feature>
<keyword evidence="4" id="KW-0493">Microtubule</keyword>
<dbReference type="Pfam" id="PF04130">
    <property type="entry name" value="GCP_C_terminal"/>
    <property type="match status" value="1"/>
</dbReference>
<dbReference type="GO" id="GO:0043015">
    <property type="term" value="F:gamma-tubulin binding"/>
    <property type="evidence" value="ECO:0007669"/>
    <property type="project" value="InterPro"/>
</dbReference>
<feature type="compositionally biased region" description="Polar residues" evidence="6">
    <location>
        <begin position="1"/>
        <end position="10"/>
    </location>
</feature>
<dbReference type="GO" id="GO:0000930">
    <property type="term" value="C:gamma-tubulin complex"/>
    <property type="evidence" value="ECO:0007669"/>
    <property type="project" value="TreeGrafter"/>
</dbReference>
<dbReference type="InterPro" id="IPR007259">
    <property type="entry name" value="GCP"/>
</dbReference>
<feature type="compositionally biased region" description="Gly residues" evidence="6">
    <location>
        <begin position="93"/>
        <end position="108"/>
    </location>
</feature>
<comment type="similarity">
    <text evidence="2">Belongs to the TUBGCP family.</text>
</comment>
<evidence type="ECO:0000313" key="10">
    <source>
        <dbReference type="Proteomes" id="UP000613740"/>
    </source>
</evidence>
<evidence type="ECO:0000259" key="8">
    <source>
        <dbReference type="Pfam" id="PF17681"/>
    </source>
</evidence>
<evidence type="ECO:0000313" key="9">
    <source>
        <dbReference type="EMBL" id="KAG2453505.1"/>
    </source>
</evidence>
<dbReference type="Proteomes" id="UP000613740">
    <property type="component" value="Unassembled WGS sequence"/>
</dbReference>
<dbReference type="GO" id="GO:0000278">
    <property type="term" value="P:mitotic cell cycle"/>
    <property type="evidence" value="ECO:0007669"/>
    <property type="project" value="TreeGrafter"/>
</dbReference>
<proteinExistence type="inferred from homology"/>
<feature type="compositionally biased region" description="Low complexity" evidence="6">
    <location>
        <begin position="861"/>
        <end position="873"/>
    </location>
</feature>
<feature type="region of interest" description="Disordered" evidence="6">
    <location>
        <begin position="1"/>
        <end position="242"/>
    </location>
</feature>
<evidence type="ECO:0000259" key="7">
    <source>
        <dbReference type="Pfam" id="PF04130"/>
    </source>
</evidence>
<dbReference type="Pfam" id="PF17681">
    <property type="entry name" value="GCP_N_terminal"/>
    <property type="match status" value="1"/>
</dbReference>
<comment type="subcellular location">
    <subcellularLocation>
        <location evidence="1">Cytoplasm</location>
        <location evidence="1">Cytoskeleton</location>
    </subcellularLocation>
</comment>
<evidence type="ECO:0000256" key="4">
    <source>
        <dbReference type="ARBA" id="ARBA00022701"/>
    </source>
</evidence>
<evidence type="ECO:0000256" key="6">
    <source>
        <dbReference type="SAM" id="MobiDB-lite"/>
    </source>
</evidence>
<dbReference type="Gene3D" id="1.20.120.1900">
    <property type="entry name" value="Gamma-tubulin complex, C-terminal domain"/>
    <property type="match status" value="1"/>
</dbReference>
<dbReference type="InterPro" id="IPR040457">
    <property type="entry name" value="GCP_C"/>
</dbReference>
<keyword evidence="3" id="KW-0963">Cytoplasm</keyword>
<evidence type="ECO:0000256" key="1">
    <source>
        <dbReference type="ARBA" id="ARBA00004245"/>
    </source>
</evidence>
<keyword evidence="5" id="KW-0206">Cytoskeleton</keyword>
<dbReference type="GO" id="GO:0031122">
    <property type="term" value="P:cytoplasmic microtubule organization"/>
    <property type="evidence" value="ECO:0007669"/>
    <property type="project" value="TreeGrafter"/>
</dbReference>